<proteinExistence type="predicted"/>
<dbReference type="RefSeq" id="WP_040105802.1">
    <property type="nucleotide sequence ID" value="NZ_JABEVU030000001.1"/>
</dbReference>
<dbReference type="EMBL" id="JXII01000005">
    <property type="protein sequence ID" value="KIH70791.1"/>
    <property type="molecule type" value="Genomic_DNA"/>
</dbReference>
<gene>
    <name evidence="3" type="ORF">F7P68_0007785</name>
    <name evidence="2" type="ORF">SN16_06435</name>
</gene>
<dbReference type="AlphaFoldDB" id="A0A0C2HMM9"/>
<accession>A0A0C2HMM9</accession>
<dbReference type="Proteomes" id="UP000031546">
    <property type="component" value="Unassembled WGS sequence"/>
</dbReference>
<name>A0A0C2HMM9_9STAP</name>
<dbReference type="Proteomes" id="UP000527860">
    <property type="component" value="Unassembled WGS sequence"/>
</dbReference>
<reference evidence="5" key="2">
    <citation type="submission" date="2020-04" db="EMBL/GenBank/DDBJ databases">
        <title>Genome analysis and biological profiling of marine Cellulosimicrobium funkei MOSEL-ME6.</title>
        <authorList>
            <person name="Tanveer F."/>
            <person name="Xie Y."/>
            <person name="Shinwari Z.K."/>
        </authorList>
    </citation>
    <scope>NUCLEOTIDE SEQUENCE [LARGE SCALE GENOMIC DNA]</scope>
    <source>
        <strain evidence="5">MOSEL-ME25</strain>
    </source>
</reference>
<keyword evidence="1" id="KW-0175">Coiled coil</keyword>
<reference evidence="2 4" key="1">
    <citation type="submission" date="2015-01" db="EMBL/GenBank/DDBJ databases">
        <title>Genome sequences of high lactate-tolerant strain Salinicoccus roseus W12 with industrial interest.</title>
        <authorList>
            <person name="Wang H."/>
            <person name="Yu B."/>
        </authorList>
    </citation>
    <scope>NUCLEOTIDE SEQUENCE [LARGE SCALE GENOMIC DNA]</scope>
    <source>
        <strain evidence="2 4">W12</strain>
    </source>
</reference>
<protein>
    <submittedName>
        <fullName evidence="2">Uncharacterized protein</fullName>
    </submittedName>
</protein>
<comment type="caution">
    <text evidence="2">The sequence shown here is derived from an EMBL/GenBank/DDBJ whole genome shotgun (WGS) entry which is preliminary data.</text>
</comment>
<organism evidence="2 4">
    <name type="scientific">Salinicoccus roseus</name>
    <dbReference type="NCBI Taxonomy" id="45670"/>
    <lineage>
        <taxon>Bacteria</taxon>
        <taxon>Bacillati</taxon>
        <taxon>Bacillota</taxon>
        <taxon>Bacilli</taxon>
        <taxon>Bacillales</taxon>
        <taxon>Staphylococcaceae</taxon>
        <taxon>Salinicoccus</taxon>
    </lineage>
</organism>
<evidence type="ECO:0000256" key="1">
    <source>
        <dbReference type="SAM" id="Coils"/>
    </source>
</evidence>
<sequence>MWWIIIIVLIVFAGGFGSDYLKHKRKMEQIRLDVLDREIELERLKQENFLLENHSMQEELDRIRIENQQLYEKDADRRWLIDETKNKEG</sequence>
<evidence type="ECO:0000313" key="4">
    <source>
        <dbReference type="Proteomes" id="UP000031546"/>
    </source>
</evidence>
<keyword evidence="5" id="KW-1185">Reference proteome</keyword>
<evidence type="ECO:0000313" key="3">
    <source>
        <dbReference type="EMBL" id="MDB0580430.1"/>
    </source>
</evidence>
<reference evidence="3 5" key="4">
    <citation type="submission" date="2022-12" db="EMBL/GenBank/DDBJ databases">
        <title>Genome analysis and biological profiling of marine Salinicoccus roseus MOSEL-ME25.</title>
        <authorList>
            <person name="Mirza F.T."/>
            <person name="Xie Y."/>
            <person name="Shinwari Z.K."/>
        </authorList>
    </citation>
    <scope>NUCLEOTIDE SEQUENCE [LARGE SCALE GENOMIC DNA]</scope>
    <source>
        <strain evidence="3 5">MOSEL-ME25</strain>
    </source>
</reference>
<evidence type="ECO:0000313" key="5">
    <source>
        <dbReference type="Proteomes" id="UP000527860"/>
    </source>
</evidence>
<feature type="coiled-coil region" evidence="1">
    <location>
        <begin position="27"/>
        <end position="73"/>
    </location>
</feature>
<dbReference type="GeneID" id="77845190"/>
<dbReference type="OrthoDB" id="2390171at2"/>
<evidence type="ECO:0000313" key="2">
    <source>
        <dbReference type="EMBL" id="KIH70791.1"/>
    </source>
</evidence>
<reference evidence="3" key="3">
    <citation type="submission" date="2020-04" db="EMBL/GenBank/DDBJ databases">
        <authorList>
            <person name="Tanveer F."/>
            <person name="Xie Y."/>
            <person name="Shinwari Z.K."/>
        </authorList>
    </citation>
    <scope>NUCLEOTIDE SEQUENCE</scope>
    <source>
        <strain evidence="3">MOSEL-ME25</strain>
    </source>
</reference>
<dbReference type="EMBL" id="JABEVU030000001">
    <property type="protein sequence ID" value="MDB0580430.1"/>
    <property type="molecule type" value="Genomic_DNA"/>
</dbReference>